<dbReference type="AlphaFoldDB" id="A0A923HWZ7"/>
<keyword evidence="3" id="KW-1185">Reference proteome</keyword>
<feature type="domain" description="DUF3786" evidence="1">
    <location>
        <begin position="41"/>
        <end position="215"/>
    </location>
</feature>
<organism evidence="2 3">
    <name type="scientific">Acetobacterium paludosum</name>
    <dbReference type="NCBI Taxonomy" id="52693"/>
    <lineage>
        <taxon>Bacteria</taxon>
        <taxon>Bacillati</taxon>
        <taxon>Bacillota</taxon>
        <taxon>Clostridia</taxon>
        <taxon>Eubacteriales</taxon>
        <taxon>Eubacteriaceae</taxon>
        <taxon>Acetobacterium</taxon>
    </lineage>
</organism>
<protein>
    <submittedName>
        <fullName evidence="2">DUF3786 domain-containing protein</fullName>
    </submittedName>
</protein>
<evidence type="ECO:0000313" key="2">
    <source>
        <dbReference type="EMBL" id="MBC3887486.1"/>
    </source>
</evidence>
<reference evidence="2" key="1">
    <citation type="submission" date="2019-10" db="EMBL/GenBank/DDBJ databases">
        <authorList>
            <person name="Ross D.E."/>
            <person name="Gulliver D."/>
        </authorList>
    </citation>
    <scope>NUCLEOTIDE SEQUENCE</scope>
    <source>
        <strain evidence="2">DER-2019</strain>
    </source>
</reference>
<name>A0A923HWZ7_9FIRM</name>
<reference evidence="2" key="2">
    <citation type="submission" date="2020-10" db="EMBL/GenBank/DDBJ databases">
        <title>Comparative genomics of the Acetobacterium genus.</title>
        <authorList>
            <person name="Marshall C."/>
            <person name="May H."/>
            <person name="Norman S."/>
        </authorList>
    </citation>
    <scope>NUCLEOTIDE SEQUENCE</scope>
    <source>
        <strain evidence="2">DER-2019</strain>
    </source>
</reference>
<accession>A0A923HWZ7</accession>
<evidence type="ECO:0000259" key="1">
    <source>
        <dbReference type="Pfam" id="PF12654"/>
    </source>
</evidence>
<dbReference type="Pfam" id="PF12654">
    <property type="entry name" value="DUF3786"/>
    <property type="match status" value="1"/>
</dbReference>
<evidence type="ECO:0000313" key="3">
    <source>
        <dbReference type="Proteomes" id="UP000616595"/>
    </source>
</evidence>
<dbReference type="EMBL" id="WJBD01000003">
    <property type="protein sequence ID" value="MBC3887486.1"/>
    <property type="molecule type" value="Genomic_DNA"/>
</dbReference>
<sequence>MVPILSLISAWCCLMNSRYSMLSSYDVIYEALLPKLTQCNLRESAAHFGLDTNSKGDIIIEFLKRNYLISNAGVTPVDGKPVNINNRSILIHYVLSQGIGDPVYSFKPLFRMTTVFSSGDTGKTSMMDAPLIKTFGNDVNKLAETIVKLGGKSERSREPNSRCWLLEVLPKIPVKIIFREADEDFPVEIQTQFDESAPEFLEFECLAFLCGCLVRALIKTAEYGTVDGWE</sequence>
<dbReference type="Proteomes" id="UP000616595">
    <property type="component" value="Unassembled WGS sequence"/>
</dbReference>
<proteinExistence type="predicted"/>
<gene>
    <name evidence="2" type="ORF">GH810_04105</name>
</gene>
<comment type="caution">
    <text evidence="2">The sequence shown here is derived from an EMBL/GenBank/DDBJ whole genome shotgun (WGS) entry which is preliminary data.</text>
</comment>
<dbReference type="InterPro" id="IPR024264">
    <property type="entry name" value="DUF3786"/>
</dbReference>
<dbReference type="OrthoDB" id="1795981at2"/>